<evidence type="ECO:0000259" key="1">
    <source>
        <dbReference type="Pfam" id="PF00535"/>
    </source>
</evidence>
<sequence>KAGKWRQTMMKTKPGLISVIIPARNEADSLERLIPMTQESLSSYPYEIIVINDGPTDGTRG</sequence>
<name>X1J2G7_9ZZZZ</name>
<comment type="caution">
    <text evidence="2">The sequence shown here is derived from an EMBL/GenBank/DDBJ whole genome shotgun (WGS) entry which is preliminary data.</text>
</comment>
<proteinExistence type="predicted"/>
<dbReference type="Gene3D" id="3.90.550.10">
    <property type="entry name" value="Spore Coat Polysaccharide Biosynthesis Protein SpsA, Chain A"/>
    <property type="match status" value="1"/>
</dbReference>
<reference evidence="2" key="1">
    <citation type="journal article" date="2014" name="Front. Microbiol.">
        <title>High frequency of phylogenetically diverse reductive dehalogenase-homologous genes in deep subseafloor sedimentary metagenomes.</title>
        <authorList>
            <person name="Kawai M."/>
            <person name="Futagami T."/>
            <person name="Toyoda A."/>
            <person name="Takaki Y."/>
            <person name="Nishi S."/>
            <person name="Hori S."/>
            <person name="Arai W."/>
            <person name="Tsubouchi T."/>
            <person name="Morono Y."/>
            <person name="Uchiyama I."/>
            <person name="Ito T."/>
            <person name="Fujiyama A."/>
            <person name="Inagaki F."/>
            <person name="Takami H."/>
        </authorList>
    </citation>
    <scope>NUCLEOTIDE SEQUENCE</scope>
    <source>
        <strain evidence="2">Expedition CK06-06</strain>
    </source>
</reference>
<dbReference type="Pfam" id="PF00535">
    <property type="entry name" value="Glycos_transf_2"/>
    <property type="match status" value="1"/>
</dbReference>
<feature type="non-terminal residue" evidence="2">
    <location>
        <position position="1"/>
    </location>
</feature>
<gene>
    <name evidence="2" type="ORF">S03H2_53246</name>
</gene>
<evidence type="ECO:0000313" key="2">
    <source>
        <dbReference type="EMBL" id="GAH72529.1"/>
    </source>
</evidence>
<protein>
    <recommendedName>
        <fullName evidence="1">Glycosyltransferase 2-like domain-containing protein</fullName>
    </recommendedName>
</protein>
<accession>X1J2G7</accession>
<dbReference type="AlphaFoldDB" id="X1J2G7"/>
<dbReference type="EMBL" id="BARU01033884">
    <property type="protein sequence ID" value="GAH72529.1"/>
    <property type="molecule type" value="Genomic_DNA"/>
</dbReference>
<dbReference type="InterPro" id="IPR001173">
    <property type="entry name" value="Glyco_trans_2-like"/>
</dbReference>
<feature type="domain" description="Glycosyltransferase 2-like" evidence="1">
    <location>
        <begin position="18"/>
        <end position="60"/>
    </location>
</feature>
<dbReference type="SUPFAM" id="SSF53448">
    <property type="entry name" value="Nucleotide-diphospho-sugar transferases"/>
    <property type="match status" value="1"/>
</dbReference>
<organism evidence="2">
    <name type="scientific">marine sediment metagenome</name>
    <dbReference type="NCBI Taxonomy" id="412755"/>
    <lineage>
        <taxon>unclassified sequences</taxon>
        <taxon>metagenomes</taxon>
        <taxon>ecological metagenomes</taxon>
    </lineage>
</organism>
<dbReference type="InterPro" id="IPR029044">
    <property type="entry name" value="Nucleotide-diphossugar_trans"/>
</dbReference>